<sequence length="86" mass="10170">MQNGWFLDVCCFRWISIVDAFNNSFAFFLGFIESSRLAISFRTTSSVKRSSFKFQANQRKQPWSVVDAIVYLMFGFLKVFDEFKRI</sequence>
<dbReference type="AlphaFoldDB" id="A0AAV4XZH1"/>
<reference evidence="1 2" key="1">
    <citation type="submission" date="2021-06" db="EMBL/GenBank/DDBJ databases">
        <title>Caerostris extrusa draft genome.</title>
        <authorList>
            <person name="Kono N."/>
            <person name="Arakawa K."/>
        </authorList>
    </citation>
    <scope>NUCLEOTIDE SEQUENCE [LARGE SCALE GENOMIC DNA]</scope>
</reference>
<organism evidence="1 2">
    <name type="scientific">Caerostris extrusa</name>
    <name type="common">Bark spider</name>
    <name type="synonym">Caerostris bankana</name>
    <dbReference type="NCBI Taxonomy" id="172846"/>
    <lineage>
        <taxon>Eukaryota</taxon>
        <taxon>Metazoa</taxon>
        <taxon>Ecdysozoa</taxon>
        <taxon>Arthropoda</taxon>
        <taxon>Chelicerata</taxon>
        <taxon>Arachnida</taxon>
        <taxon>Araneae</taxon>
        <taxon>Araneomorphae</taxon>
        <taxon>Entelegynae</taxon>
        <taxon>Araneoidea</taxon>
        <taxon>Araneidae</taxon>
        <taxon>Caerostris</taxon>
    </lineage>
</organism>
<evidence type="ECO:0000313" key="2">
    <source>
        <dbReference type="Proteomes" id="UP001054945"/>
    </source>
</evidence>
<comment type="caution">
    <text evidence="1">The sequence shown here is derived from an EMBL/GenBank/DDBJ whole genome shotgun (WGS) entry which is preliminary data.</text>
</comment>
<protein>
    <submittedName>
        <fullName evidence="1">Uncharacterized protein</fullName>
    </submittedName>
</protein>
<dbReference type="EMBL" id="BPLR01001026">
    <property type="protein sequence ID" value="GIY99258.1"/>
    <property type="molecule type" value="Genomic_DNA"/>
</dbReference>
<proteinExistence type="predicted"/>
<gene>
    <name evidence="1" type="ORF">CEXT_613711</name>
</gene>
<evidence type="ECO:0000313" key="1">
    <source>
        <dbReference type="EMBL" id="GIY99258.1"/>
    </source>
</evidence>
<dbReference type="Proteomes" id="UP001054945">
    <property type="component" value="Unassembled WGS sequence"/>
</dbReference>
<name>A0AAV4XZH1_CAEEX</name>
<accession>A0AAV4XZH1</accession>
<keyword evidence="2" id="KW-1185">Reference proteome</keyword>